<evidence type="ECO:0000259" key="1">
    <source>
        <dbReference type="PROSITE" id="PS50853"/>
    </source>
</evidence>
<sequence>MSLNVTGTTGASISANLYFDIIFLGGNFGQLTSVTKNTGLSTSAGVAAFTATVLNNTTIRLSNGGSAFVNTPNNGSIVWDISATAAATPTLVTTGTLNAFATCAGTASSEQSFTVSGADLTANLVVTPPTGFEVSTSSGTGFGSSVSLTPSSGSVSTTTIYTRMSSSATGTPSGNITVSSTGATSKTVAVSGTANVVPTITLGTISSVAGGATSFNLPYSTTTGSPDQYSVATGSPNAMGSFAAVTNQALGASPVAITIPSPDPGTYNFDLSLKNSTTGCVSATVPFTLNVTTGVSSINRVTASRTNATSLSYTVTFAHSVTGVDASDFTLVKTGTADGTVGTPTGSGTTWTVPVTGISGDGNLRLDFTSPSGITPAAGASFTSGQTYSLDHTAPATPTGFSVAAGDQQNVVKWSANIDADLSGYNVYGGTTSSPNTLLTTVTSGTVFTHTGLTNGTTYYYRISAADDLGNESAKTSDASAVPKAAQTITFGALAGATYGDADIDPGATASSGLTVSYQSSNLNVATIVSGKIHITGAGTTTITASQPGNTSYLAATDKTQDIVVAKKDITITLNATPTITKVYNGSTTALLADANFTFNTVVGSDVLTATGTANYDTKDVGTGKTITVNSFVLGGAQRNSYNVTTTSATVNGNITAKPVTLTLNAAPTITKVYDASLTATLAAGNYALSGIESGDAVTVSGTAAYDTKDAGNSKTVTVNSFVLAGAQKDNYTLSTTTANVAGVITTKPVSVSLNASPLITKTYNAQTTATLASSNFSITGIESGDVVTVSGTSTYDTKDAGSGKTVTAGTFVLAGAQKDNYSVSNSTATTTGNIITKNITVSLNATPVITKAYNGTTTATLAGGNYSLSGIESGDAVTVSGTATYDTKEIGTGKTITVNGFALAGAQKDNYNLTTTTATVNGNITVKSITLTLSATPTITKTYDGSVSATLAGANYALTGVESGDAVTVSGTASYDTKDAGNSKTITVNSFVLAGAQKDNYTLATTTANVAGVITTKAVTVSLNASPAITKVYDASTTAALASSNFSLTGIESGDAVTVSATANYDTKNAGAGKTITAGSFVLAGAQKDNYNVSTTTATVTGAITAKPITATLNASPAITKPYDGNTDATTAASNFSLAGVDGGDIVTISGTATYNTKTAGTGKIVTVSALALAGAQKDNYTIAAGSLTTTGTITAKPVTVTAEAKSKTYGATDPALTYTTTPALVTGDAFSGALTRTAGENFGTYSILIGSLALSTDYAVSYVPADLTIGKKTINVTAEAKNKTYGDADPALTYTFTPALVSGDAFSGALTRAAGEHFGTHTIQQGSLSLSSNYTISYTSADLTIGKKTINVTAGAKNKAYADADPVFTYTSTPALVTGDAFTGTLSRTPGEALGTYPIQQGTLALSSDYTINYTPADLTIGKKTINVSADAKTKVYGDADPSFTYTFTPALATGDAFSGALSRTPGEGLGPHTIDQGTLSLPGNYTIAYTSANLNITVSPNANLKSIVLSTGLLAPVFNAATTVYTATVGSTVTSIKINPTPELLVSTIRVNGTIVPGGTFSGDIPVSVGNNAVTIAVTAQDGIVVKNYYLNVVRPVSNNASLTSLVVSAGAFTPAFDPDVRNYTIAIAENVSSVAFTATAAEIGSTIKANNNVVTSGAYSVVPATGDVSTLSLDVTAADGVTNKNYVVSFVKPVTTWSPASGDAWTTAGNWTNGVPDNTKRTVITNLLPSPVVRSNQTIANITVNSGAAVQLSGADLRVTGNMVNNGTFTGTGNLVFNGTAAQGISGSGSMHHFTGANANGIAIAPGTGNTQHVTGVLTMNAGTLTTGDNLVLKSTAAGTASVAPLAPGTVISGQVTAERWMQAQRGYRTLAHPFNTPLPLSQLTDDFAISGSGTGFVSGLGYSTASVSYYDSSANTAAQFKKPLSNAPNTTSTLLWSVGRGILALVRGKGTEGLGGTYPNVNEPSAFAANATGVLNQGTLEYKLGANVSGTSFNLVGNPYAAPINIKLLKSNGNVSLASNSGANGVGATIYVYNPFKNAGISSTPSQEVRGGLDAYTNDGTTDIIIPAFGAFFVQSKAPGNVISFTENAKATSASPLAVMGGGAVSKLTLSVENSRGSWDDIKLRWDNDAHAQGDDRYDGEKLANELLDAYTLSSDDKKLCIDSRSDSFNREEIIPIGITTKIEGEVFRFRIASYNMPSNVQLTLRDKFLGTETPLNAVNDSYSFTITSDSLSKGDNRFELGVGFKKTTAVQEDVSADVKIVPNPFRDELVVQLGVRARSAKQTHVRLLDMTGRVVRVFTAAPNAAIIRVYTADLAPGVYFAELENDAVKVTRQAIKQK</sequence>
<protein>
    <submittedName>
        <fullName evidence="2">T9SS type A sorting domain-containing protein</fullName>
    </submittedName>
</protein>
<evidence type="ECO:0000313" key="2">
    <source>
        <dbReference type="EMBL" id="NCI49459.1"/>
    </source>
</evidence>
<dbReference type="NCBIfam" id="TIGR04183">
    <property type="entry name" value="Por_Secre_tail"/>
    <property type="match status" value="1"/>
</dbReference>
<organism evidence="2 3">
    <name type="scientific">Sediminibacterium roseum</name>
    <dbReference type="NCBI Taxonomy" id="1978412"/>
    <lineage>
        <taxon>Bacteria</taxon>
        <taxon>Pseudomonadati</taxon>
        <taxon>Bacteroidota</taxon>
        <taxon>Chitinophagia</taxon>
        <taxon>Chitinophagales</taxon>
        <taxon>Chitinophagaceae</taxon>
        <taxon>Sediminibacterium</taxon>
    </lineage>
</organism>
<dbReference type="InterPro" id="IPR026444">
    <property type="entry name" value="Secre_tail"/>
</dbReference>
<dbReference type="PROSITE" id="PS50853">
    <property type="entry name" value="FN3"/>
    <property type="match status" value="1"/>
</dbReference>
<dbReference type="EMBL" id="JAACJS010000011">
    <property type="protein sequence ID" value="NCI49459.1"/>
    <property type="molecule type" value="Genomic_DNA"/>
</dbReference>
<dbReference type="Pfam" id="PF12733">
    <property type="entry name" value="Cadherin-like"/>
    <property type="match status" value="2"/>
</dbReference>
<name>A0ABW9ZT42_9BACT</name>
<dbReference type="InterPro" id="IPR036116">
    <property type="entry name" value="FN3_sf"/>
</dbReference>
<gene>
    <name evidence="2" type="ORF">GWC95_05960</name>
</gene>
<dbReference type="Proteomes" id="UP000753802">
    <property type="component" value="Unassembled WGS sequence"/>
</dbReference>
<keyword evidence="3" id="KW-1185">Reference proteome</keyword>
<dbReference type="InterPro" id="IPR025883">
    <property type="entry name" value="Cadherin-like_domain"/>
</dbReference>
<dbReference type="Gene3D" id="2.60.40.10">
    <property type="entry name" value="Immunoglobulins"/>
    <property type="match status" value="1"/>
</dbReference>
<dbReference type="RefSeq" id="WP_161817778.1">
    <property type="nucleotide sequence ID" value="NZ_JAACJS010000011.1"/>
</dbReference>
<dbReference type="InterPro" id="IPR013783">
    <property type="entry name" value="Ig-like_fold"/>
</dbReference>
<dbReference type="InterPro" id="IPR003961">
    <property type="entry name" value="FN3_dom"/>
</dbReference>
<proteinExistence type="predicted"/>
<feature type="domain" description="Fibronectin type-III" evidence="1">
    <location>
        <begin position="394"/>
        <end position="486"/>
    </location>
</feature>
<dbReference type="Pfam" id="PF18657">
    <property type="entry name" value="YDG"/>
    <property type="match status" value="7"/>
</dbReference>
<comment type="caution">
    <text evidence="2">The sequence shown here is derived from an EMBL/GenBank/DDBJ whole genome shotgun (WGS) entry which is preliminary data.</text>
</comment>
<evidence type="ECO:0000313" key="3">
    <source>
        <dbReference type="Proteomes" id="UP000753802"/>
    </source>
</evidence>
<dbReference type="InterPro" id="IPR041286">
    <property type="entry name" value="MBG_2"/>
</dbReference>
<reference evidence="2 3" key="1">
    <citation type="submission" date="2020-01" db="EMBL/GenBank/DDBJ databases">
        <title>Genome analysis.</title>
        <authorList>
            <person name="Wu S."/>
            <person name="Wang G."/>
        </authorList>
    </citation>
    <scope>NUCLEOTIDE SEQUENCE [LARGE SCALE GENOMIC DNA]</scope>
    <source>
        <strain evidence="2 3">SYL130</strain>
    </source>
</reference>
<dbReference type="Pfam" id="PF18676">
    <property type="entry name" value="MBG_2"/>
    <property type="match status" value="4"/>
</dbReference>
<accession>A0ABW9ZT42</accession>
<dbReference type="SUPFAM" id="SSF49265">
    <property type="entry name" value="Fibronectin type III"/>
    <property type="match status" value="1"/>
</dbReference>
<dbReference type="InterPro" id="IPR041248">
    <property type="entry name" value="YDG"/>
</dbReference>